<comment type="caution">
    <text evidence="2">The sequence shown here is derived from an EMBL/GenBank/DDBJ whole genome shotgun (WGS) entry which is preliminary data.</text>
</comment>
<protein>
    <recommendedName>
        <fullName evidence="1">SGNH hydrolase-type esterase domain-containing protein</fullName>
    </recommendedName>
</protein>
<reference evidence="2 3" key="1">
    <citation type="journal article" date="2016" name="Nat. Commun.">
        <title>Thousands of microbial genomes shed light on interconnected biogeochemical processes in an aquifer system.</title>
        <authorList>
            <person name="Anantharaman K."/>
            <person name="Brown C.T."/>
            <person name="Hug L.A."/>
            <person name="Sharon I."/>
            <person name="Castelle C.J."/>
            <person name="Probst A.J."/>
            <person name="Thomas B.C."/>
            <person name="Singh A."/>
            <person name="Wilkins M.J."/>
            <person name="Karaoz U."/>
            <person name="Brodie E.L."/>
            <person name="Williams K.H."/>
            <person name="Hubbard S.S."/>
            <person name="Banfield J.F."/>
        </authorList>
    </citation>
    <scope>NUCLEOTIDE SEQUENCE [LARGE SCALE GENOMIC DNA]</scope>
</reference>
<organism evidence="2 3">
    <name type="scientific">candidate division WWE3 bacterium RIFCSPHIGHO2_02_FULL_38_14</name>
    <dbReference type="NCBI Taxonomy" id="1802620"/>
    <lineage>
        <taxon>Bacteria</taxon>
        <taxon>Katanobacteria</taxon>
    </lineage>
</organism>
<evidence type="ECO:0000313" key="3">
    <source>
        <dbReference type="Proteomes" id="UP000178127"/>
    </source>
</evidence>
<dbReference type="EMBL" id="MEVD01000015">
    <property type="protein sequence ID" value="OGC53316.1"/>
    <property type="molecule type" value="Genomic_DNA"/>
</dbReference>
<feature type="domain" description="SGNH hydrolase-type esterase" evidence="1">
    <location>
        <begin position="19"/>
        <end position="201"/>
    </location>
</feature>
<dbReference type="CDD" id="cd00229">
    <property type="entry name" value="SGNH_hydrolase"/>
    <property type="match status" value="1"/>
</dbReference>
<dbReference type="SUPFAM" id="SSF52266">
    <property type="entry name" value="SGNH hydrolase"/>
    <property type="match status" value="1"/>
</dbReference>
<dbReference type="InterPro" id="IPR051532">
    <property type="entry name" value="Ester_Hydrolysis_Enzymes"/>
</dbReference>
<accession>A0A1F4V848</accession>
<name>A0A1F4V848_UNCKA</name>
<dbReference type="Proteomes" id="UP000178127">
    <property type="component" value="Unassembled WGS sequence"/>
</dbReference>
<dbReference type="Pfam" id="PF13472">
    <property type="entry name" value="Lipase_GDSL_2"/>
    <property type="match status" value="1"/>
</dbReference>
<proteinExistence type="predicted"/>
<dbReference type="AlphaFoldDB" id="A0A1F4V848"/>
<evidence type="ECO:0000259" key="1">
    <source>
        <dbReference type="Pfam" id="PF13472"/>
    </source>
</evidence>
<dbReference type="InterPro" id="IPR036514">
    <property type="entry name" value="SGNH_hydro_sf"/>
</dbReference>
<dbReference type="InterPro" id="IPR013830">
    <property type="entry name" value="SGNH_hydro"/>
</dbReference>
<dbReference type="Gene3D" id="3.40.50.1110">
    <property type="entry name" value="SGNH hydrolase"/>
    <property type="match status" value="1"/>
</dbReference>
<dbReference type="PANTHER" id="PTHR30383">
    <property type="entry name" value="THIOESTERASE 1/PROTEASE 1/LYSOPHOSPHOLIPASE L1"/>
    <property type="match status" value="1"/>
</dbReference>
<evidence type="ECO:0000313" key="2">
    <source>
        <dbReference type="EMBL" id="OGC53316.1"/>
    </source>
</evidence>
<sequence length="233" mass="27803">MKLTYLDKFKNYDHMTILLIGSSITAQDWCHPNWHDWLNYTFKLDDNWEDCWKRKIINVARDGATITHYLNNFESEIKRFKPDLVIESLGLNSINPYFDYEKTKSELSDLNKQIIGNNIEIACWSYLINKPVYFESLKKLRNLQMELAKEMDYKFIDIYSVFSKYNLDKLFDYIYPYDNERWSVKPGDTDYLHCNVAGNQIIAECLAKELFNVELNSDEMGTMKLLDLRKYLK</sequence>
<dbReference type="STRING" id="1802620.A3D91_02815"/>
<gene>
    <name evidence="2" type="ORF">A3D91_02815</name>
</gene>